<name>A0A9N9CBK6_9GLOM</name>
<dbReference type="Proteomes" id="UP000789342">
    <property type="component" value="Unassembled WGS sequence"/>
</dbReference>
<feature type="non-terminal residue" evidence="5">
    <location>
        <position position="84"/>
    </location>
</feature>
<evidence type="ECO:0000256" key="1">
    <source>
        <dbReference type="PROSITE-ProRule" id="PRU01193"/>
    </source>
</evidence>
<dbReference type="AlphaFoldDB" id="A0A9N9CBK6"/>
<evidence type="ECO:0000313" key="5">
    <source>
        <dbReference type="EMBL" id="CAG8595909.1"/>
    </source>
</evidence>
<feature type="signal peptide" evidence="3">
    <location>
        <begin position="1"/>
        <end position="20"/>
    </location>
</feature>
<gene>
    <name evidence="5" type="ORF">AMORRO_LOCUS7561</name>
</gene>
<sequence length="84" mass="9259">MFRTIYVVGFLLASLSKILALPYNIDEDIEVPLIQLDKHETIELPFWSKVGIAVFLVLLGGLFAGLTLGLMSLDETNLHILASS</sequence>
<feature type="chain" id="PRO_5040387027" evidence="3">
    <location>
        <begin position="21"/>
        <end position="84"/>
    </location>
</feature>
<dbReference type="InterPro" id="IPR002550">
    <property type="entry name" value="CNNM"/>
</dbReference>
<keyword evidence="3" id="KW-0732">Signal</keyword>
<keyword evidence="1 2" id="KW-1133">Transmembrane helix</keyword>
<keyword evidence="1 2" id="KW-0812">Transmembrane</keyword>
<evidence type="ECO:0000313" key="6">
    <source>
        <dbReference type="Proteomes" id="UP000789342"/>
    </source>
</evidence>
<evidence type="ECO:0000259" key="4">
    <source>
        <dbReference type="PROSITE" id="PS51846"/>
    </source>
</evidence>
<feature type="domain" description="CNNM transmembrane" evidence="4">
    <location>
        <begin position="42"/>
        <end position="84"/>
    </location>
</feature>
<dbReference type="GO" id="GO:0016020">
    <property type="term" value="C:membrane"/>
    <property type="evidence" value="ECO:0007669"/>
    <property type="project" value="UniProtKB-UniRule"/>
</dbReference>
<dbReference type="EMBL" id="CAJVPV010005786">
    <property type="protein sequence ID" value="CAG8595909.1"/>
    <property type="molecule type" value="Genomic_DNA"/>
</dbReference>
<evidence type="ECO:0000256" key="2">
    <source>
        <dbReference type="SAM" id="Phobius"/>
    </source>
</evidence>
<reference evidence="5" key="1">
    <citation type="submission" date="2021-06" db="EMBL/GenBank/DDBJ databases">
        <authorList>
            <person name="Kallberg Y."/>
            <person name="Tangrot J."/>
            <person name="Rosling A."/>
        </authorList>
    </citation>
    <scope>NUCLEOTIDE SEQUENCE</scope>
    <source>
        <strain evidence="5">CL551</strain>
    </source>
</reference>
<dbReference type="PROSITE" id="PS51846">
    <property type="entry name" value="CNNM"/>
    <property type="match status" value="1"/>
</dbReference>
<keyword evidence="6" id="KW-1185">Reference proteome</keyword>
<keyword evidence="1 2" id="KW-0472">Membrane</keyword>
<proteinExistence type="predicted"/>
<accession>A0A9N9CBK6</accession>
<feature type="transmembrane region" description="Helical" evidence="2">
    <location>
        <begin position="44"/>
        <end position="70"/>
    </location>
</feature>
<comment type="caution">
    <text evidence="5">The sequence shown here is derived from an EMBL/GenBank/DDBJ whole genome shotgun (WGS) entry which is preliminary data.</text>
</comment>
<evidence type="ECO:0000256" key="3">
    <source>
        <dbReference type="SAM" id="SignalP"/>
    </source>
</evidence>
<protein>
    <submittedName>
        <fullName evidence="5">17106_t:CDS:1</fullName>
    </submittedName>
</protein>
<organism evidence="5 6">
    <name type="scientific">Acaulospora morrowiae</name>
    <dbReference type="NCBI Taxonomy" id="94023"/>
    <lineage>
        <taxon>Eukaryota</taxon>
        <taxon>Fungi</taxon>
        <taxon>Fungi incertae sedis</taxon>
        <taxon>Mucoromycota</taxon>
        <taxon>Glomeromycotina</taxon>
        <taxon>Glomeromycetes</taxon>
        <taxon>Diversisporales</taxon>
        <taxon>Acaulosporaceae</taxon>
        <taxon>Acaulospora</taxon>
    </lineage>
</organism>